<accession>A0A2H9TG73</accession>
<keyword evidence="2" id="KW-1185">Reference proteome</keyword>
<proteinExistence type="predicted"/>
<sequence>MLEGTSSEGVDFADLADLARSISSVSGLPGISMYFARFRTPSIQSAARFLFTQLPHGRSANLVWLTQQDGYSHRTDNGTVDKADMPNLSFSADYPFRKPSTLQFMNNSFIQLYVEGEVKSETASSEEEADGQQNGIRRQYCWNPHSCI</sequence>
<reference evidence="1 2" key="1">
    <citation type="submission" date="2016-10" db="EMBL/GenBank/DDBJ databases">
        <title>The genome of Paramicrosporidium saccamoebae is the missing link in understanding Cryptomycota and Microsporidia evolution.</title>
        <authorList>
            <person name="Quandt C.A."/>
            <person name="Beaudet D."/>
            <person name="Corsaro D."/>
            <person name="Michel R."/>
            <person name="Corradi N."/>
            <person name="James T."/>
        </authorList>
    </citation>
    <scope>NUCLEOTIDE SEQUENCE [LARGE SCALE GENOMIC DNA]</scope>
    <source>
        <strain evidence="1 2">KSL3</strain>
    </source>
</reference>
<protein>
    <submittedName>
        <fullName evidence="1">Uncharacterized protein</fullName>
    </submittedName>
</protein>
<evidence type="ECO:0000313" key="2">
    <source>
        <dbReference type="Proteomes" id="UP000240830"/>
    </source>
</evidence>
<evidence type="ECO:0000313" key="1">
    <source>
        <dbReference type="EMBL" id="PJF16689.1"/>
    </source>
</evidence>
<gene>
    <name evidence="1" type="ORF">PSACC_03449</name>
</gene>
<dbReference type="AlphaFoldDB" id="A0A2H9TG73"/>
<organism evidence="1 2">
    <name type="scientific">Paramicrosporidium saccamoebae</name>
    <dbReference type="NCBI Taxonomy" id="1246581"/>
    <lineage>
        <taxon>Eukaryota</taxon>
        <taxon>Fungi</taxon>
        <taxon>Fungi incertae sedis</taxon>
        <taxon>Cryptomycota</taxon>
        <taxon>Cryptomycota incertae sedis</taxon>
        <taxon>Paramicrosporidium</taxon>
    </lineage>
</organism>
<comment type="caution">
    <text evidence="1">The sequence shown here is derived from an EMBL/GenBank/DDBJ whole genome shotgun (WGS) entry which is preliminary data.</text>
</comment>
<dbReference type="Proteomes" id="UP000240830">
    <property type="component" value="Unassembled WGS sequence"/>
</dbReference>
<name>A0A2H9TG73_9FUNG</name>
<dbReference type="EMBL" id="MTSL01000208">
    <property type="protein sequence ID" value="PJF16689.1"/>
    <property type="molecule type" value="Genomic_DNA"/>
</dbReference>